<protein>
    <submittedName>
        <fullName evidence="3">PQQ-binding-like beta-propeller repeat protein</fullName>
    </submittedName>
</protein>
<feature type="domain" description="Pyrrolo-quinoline quinone repeat" evidence="2">
    <location>
        <begin position="318"/>
        <end position="455"/>
    </location>
</feature>
<dbReference type="InterPro" id="IPR015943">
    <property type="entry name" value="WD40/YVTN_repeat-like_dom_sf"/>
</dbReference>
<dbReference type="InterPro" id="IPR018391">
    <property type="entry name" value="PQQ_b-propeller_rpt"/>
</dbReference>
<dbReference type="AlphaFoldDB" id="A0AB37I1H8"/>
<sequence>MIPSPQGAGFTALPRNRTNVHHVVAAIVVFTMTVSALVWLTRPMGNSRNGELIPGDGVLSSHMDGHTWVTREHAISSLAQVVSSGPEHIALAMRSENIGDAERTWWRELTTRTSVSGVERQLTLRRLQAGNVEQTLVIGPGTELRVFKPGLPELPASTRPGSAWKAEGRVQVSHDLQTMTETGWRYQARASTPEDPGQAAPGCLRITSELEIDGRIENTDRTWCPGLGPVPSASQQPVTVPPLTLASDLDWRVEDWNPTSTSLSQREPVVWPVELPPVGNRDVMVVAHRTAGDLLFMGTNDKTFRAHPGGYVTSLTRQGDLILVTTTTPNATGYDLQGRPRWRTRLPDTVPFAPDWREGRVVMVDASGTVTALDGATGSILWQQELDAGPTAKAIWCGDHVVVPTSDGLTGINAQSGETAWSLDLQERPNSVACISGHVVAAANPRLVVASPDGNLLSAHTMAEDNLGELLNVDDTLVTLSRNSIRGFTLGGDELRATWRVGGRFHSMVTDGHVIAALSSDTLVALGSSGGQLGSWPMTAATPATNLSLGTLQQGVASLGMDGIVRKSS</sequence>
<dbReference type="InterPro" id="IPR002372">
    <property type="entry name" value="PQQ_rpt_dom"/>
</dbReference>
<name>A0AB37I1H8_9ACTN</name>
<keyword evidence="1" id="KW-0472">Membrane</keyword>
<evidence type="ECO:0000259" key="2">
    <source>
        <dbReference type="Pfam" id="PF13360"/>
    </source>
</evidence>
<feature type="transmembrane region" description="Helical" evidence="1">
    <location>
        <begin position="20"/>
        <end position="40"/>
    </location>
</feature>
<dbReference type="SUPFAM" id="SSF50998">
    <property type="entry name" value="Quinoprotein alcohol dehydrogenase-like"/>
    <property type="match status" value="1"/>
</dbReference>
<dbReference type="InterPro" id="IPR011047">
    <property type="entry name" value="Quinoprotein_ADH-like_sf"/>
</dbReference>
<dbReference type="Proteomes" id="UP000677180">
    <property type="component" value="Chromosome"/>
</dbReference>
<reference evidence="3" key="1">
    <citation type="submission" date="2021-03" db="EMBL/GenBank/DDBJ databases">
        <title>Human Oral Microbial Genomes.</title>
        <authorList>
            <person name="Johnston C.D."/>
            <person name="Chen T."/>
            <person name="Dewhirst F.E."/>
        </authorList>
    </citation>
    <scope>NUCLEOTIDE SEQUENCE</scope>
    <source>
        <strain evidence="3">F0714</strain>
    </source>
</reference>
<organism evidence="3 4">
    <name type="scientific">Arachnia propionica</name>
    <dbReference type="NCBI Taxonomy" id="1750"/>
    <lineage>
        <taxon>Bacteria</taxon>
        <taxon>Bacillati</taxon>
        <taxon>Actinomycetota</taxon>
        <taxon>Actinomycetes</taxon>
        <taxon>Propionibacteriales</taxon>
        <taxon>Propionibacteriaceae</taxon>
        <taxon>Arachnia</taxon>
    </lineage>
</organism>
<proteinExistence type="predicted"/>
<dbReference type="RefSeq" id="WP_041696373.1">
    <property type="nucleotide sequence ID" value="NZ_CP040007.1"/>
</dbReference>
<dbReference type="EMBL" id="CP072385">
    <property type="protein sequence ID" value="QUC09989.1"/>
    <property type="molecule type" value="Genomic_DNA"/>
</dbReference>
<dbReference type="GeneID" id="64406751"/>
<dbReference type="SMART" id="SM00564">
    <property type="entry name" value="PQQ"/>
    <property type="match status" value="2"/>
</dbReference>
<dbReference type="Gene3D" id="2.130.10.10">
    <property type="entry name" value="YVTN repeat-like/Quinoprotein amine dehydrogenase"/>
    <property type="match status" value="1"/>
</dbReference>
<keyword evidence="1" id="KW-0812">Transmembrane</keyword>
<dbReference type="Pfam" id="PF13360">
    <property type="entry name" value="PQQ_2"/>
    <property type="match status" value="1"/>
</dbReference>
<accession>A0AB37I1H8</accession>
<gene>
    <name evidence="3" type="ORF">J5A53_09180</name>
</gene>
<evidence type="ECO:0000313" key="4">
    <source>
        <dbReference type="Proteomes" id="UP000677180"/>
    </source>
</evidence>
<evidence type="ECO:0000313" key="3">
    <source>
        <dbReference type="EMBL" id="QUC09989.1"/>
    </source>
</evidence>
<evidence type="ECO:0000256" key="1">
    <source>
        <dbReference type="SAM" id="Phobius"/>
    </source>
</evidence>
<keyword evidence="1" id="KW-1133">Transmembrane helix</keyword>